<accession>A0A0B7BRI9</accession>
<protein>
    <recommendedName>
        <fullName evidence="2">Reverse transcriptase domain-containing protein</fullName>
    </recommendedName>
</protein>
<dbReference type="PROSITE" id="PS50878">
    <property type="entry name" value="RT_POL"/>
    <property type="match status" value="1"/>
</dbReference>
<evidence type="ECO:0000313" key="3">
    <source>
        <dbReference type="EMBL" id="CEK95608.1"/>
    </source>
</evidence>
<organism evidence="3">
    <name type="scientific">Arion vulgaris</name>
    <dbReference type="NCBI Taxonomy" id="1028688"/>
    <lineage>
        <taxon>Eukaryota</taxon>
        <taxon>Metazoa</taxon>
        <taxon>Spiralia</taxon>
        <taxon>Lophotrochozoa</taxon>
        <taxon>Mollusca</taxon>
        <taxon>Gastropoda</taxon>
        <taxon>Heterobranchia</taxon>
        <taxon>Euthyneura</taxon>
        <taxon>Panpulmonata</taxon>
        <taxon>Eupulmonata</taxon>
        <taxon>Stylommatophora</taxon>
        <taxon>Helicina</taxon>
        <taxon>Arionoidea</taxon>
        <taxon>Arionidae</taxon>
        <taxon>Arion</taxon>
    </lineage>
</organism>
<dbReference type="InterPro" id="IPR043502">
    <property type="entry name" value="DNA/RNA_pol_sf"/>
</dbReference>
<dbReference type="InterPro" id="IPR000477">
    <property type="entry name" value="RT_dom"/>
</dbReference>
<sequence length="120" mass="13374">MIFTLRQLQEKCREQSKPLCIAFVDLTKAFDTVSRPSLYKILKHIGCPPKLLQLIVSFHEGMKASIQFDGSTSDSFEVKSGVKQGCVLVPTLFGIFFAVLLYHAFGDADGDVFIRIRSDG</sequence>
<keyword evidence="1" id="KW-0812">Transmembrane</keyword>
<keyword evidence="1" id="KW-0472">Membrane</keyword>
<dbReference type="Pfam" id="PF00078">
    <property type="entry name" value="RVT_1"/>
    <property type="match status" value="1"/>
</dbReference>
<feature type="domain" description="Reverse transcriptase" evidence="2">
    <location>
        <begin position="1"/>
        <end position="120"/>
    </location>
</feature>
<name>A0A0B7BRI9_9EUPU</name>
<evidence type="ECO:0000259" key="2">
    <source>
        <dbReference type="PROSITE" id="PS50878"/>
    </source>
</evidence>
<dbReference type="EMBL" id="HACG01048743">
    <property type="protein sequence ID" value="CEK95608.1"/>
    <property type="molecule type" value="Transcribed_RNA"/>
</dbReference>
<keyword evidence="1" id="KW-1133">Transmembrane helix</keyword>
<proteinExistence type="predicted"/>
<gene>
    <name evidence="3" type="primary">ORF208053</name>
</gene>
<evidence type="ECO:0000256" key="1">
    <source>
        <dbReference type="SAM" id="Phobius"/>
    </source>
</evidence>
<feature type="transmembrane region" description="Helical" evidence="1">
    <location>
        <begin position="85"/>
        <end position="105"/>
    </location>
</feature>
<dbReference type="AlphaFoldDB" id="A0A0B7BRI9"/>
<reference evidence="3" key="1">
    <citation type="submission" date="2014-12" db="EMBL/GenBank/DDBJ databases">
        <title>Insight into the proteome of Arion vulgaris.</title>
        <authorList>
            <person name="Aradska J."/>
            <person name="Bulat T."/>
            <person name="Smidak R."/>
            <person name="Sarate P."/>
            <person name="Gangsoo J."/>
            <person name="Sialana F."/>
            <person name="Bilban M."/>
            <person name="Lubec G."/>
        </authorList>
    </citation>
    <scope>NUCLEOTIDE SEQUENCE</scope>
    <source>
        <tissue evidence="3">Skin</tissue>
    </source>
</reference>
<dbReference type="SUPFAM" id="SSF56672">
    <property type="entry name" value="DNA/RNA polymerases"/>
    <property type="match status" value="1"/>
</dbReference>
<dbReference type="PANTHER" id="PTHR47027">
    <property type="entry name" value="REVERSE TRANSCRIPTASE DOMAIN-CONTAINING PROTEIN"/>
    <property type="match status" value="1"/>
</dbReference>
<dbReference type="PANTHER" id="PTHR47027:SF20">
    <property type="entry name" value="REVERSE TRANSCRIPTASE-LIKE PROTEIN WITH RNA-DIRECTED DNA POLYMERASE DOMAIN"/>
    <property type="match status" value="1"/>
</dbReference>